<accession>A0A1F6BKK5</accession>
<proteinExistence type="predicted"/>
<name>A0A1F6BKK5_9BACT</name>
<dbReference type="STRING" id="1798468.A2110_02230"/>
<reference evidence="1 2" key="1">
    <citation type="journal article" date="2016" name="Nat. Commun.">
        <title>Thousands of microbial genomes shed light on interconnected biogeochemical processes in an aquifer system.</title>
        <authorList>
            <person name="Anantharaman K."/>
            <person name="Brown C.T."/>
            <person name="Hug L.A."/>
            <person name="Sharon I."/>
            <person name="Castelle C.J."/>
            <person name="Probst A.J."/>
            <person name="Thomas B.C."/>
            <person name="Singh A."/>
            <person name="Wilkins M.J."/>
            <person name="Karaoz U."/>
            <person name="Brodie E.L."/>
            <person name="Williams K.H."/>
            <person name="Hubbard S.S."/>
            <person name="Banfield J.F."/>
        </authorList>
    </citation>
    <scope>NUCLEOTIDE SEQUENCE [LARGE SCALE GENOMIC DNA]</scope>
</reference>
<organism evidence="1 2">
    <name type="scientific">Candidatus Jorgensenbacteria bacterium GWA1_54_12</name>
    <dbReference type="NCBI Taxonomy" id="1798468"/>
    <lineage>
        <taxon>Bacteria</taxon>
        <taxon>Candidatus Joergenseniibacteriota</taxon>
    </lineage>
</organism>
<dbReference type="AlphaFoldDB" id="A0A1F6BKK5"/>
<dbReference type="Proteomes" id="UP000176273">
    <property type="component" value="Unassembled WGS sequence"/>
</dbReference>
<evidence type="ECO:0000313" key="1">
    <source>
        <dbReference type="EMBL" id="OGG37440.1"/>
    </source>
</evidence>
<sequence length="82" mass="9543">MDKIFLKEQEKLALRRLESIANDGEPERKATAIVSGYLSSLLYPERFTDIQKEDLRRLALEFGYREDTDFSTWIPTDASVDE</sequence>
<comment type="caution">
    <text evidence="1">The sequence shown here is derived from an EMBL/GenBank/DDBJ whole genome shotgun (WGS) entry which is preliminary data.</text>
</comment>
<protein>
    <submittedName>
        <fullName evidence="1">Uncharacterized protein</fullName>
    </submittedName>
</protein>
<gene>
    <name evidence="1" type="ORF">A2110_02230</name>
</gene>
<evidence type="ECO:0000313" key="2">
    <source>
        <dbReference type="Proteomes" id="UP000176273"/>
    </source>
</evidence>
<dbReference type="EMBL" id="MFKH01000011">
    <property type="protein sequence ID" value="OGG37440.1"/>
    <property type="molecule type" value="Genomic_DNA"/>
</dbReference>